<sequence length="363" mass="41041">MNKILNFTKIIVINFAVFSTILVGTEIAGQFIYLAKNRTFLAWKKPSLHSKVFEIHPFLAGRLKSSIFEMNSNGISITTTKSNTRWTGASNIDGDLIRVAILGGSTVFGTGVTDSESWPALLQKKLGDKYAVINYGVPGYSTVENIIQMALIVPEVKPHIVIFYEGWNDIKNYHEKDLGVDYYAHGISQYSNLNIPLFEYKEKIYTLQRTFVIPLLIDKLKQTLFPPEIVKDSISGIPDFFVDDIYSRNLRTLKVLSLNINARAVFVPQILNYSFYSASAGSRPWTKHIKSSSMFSLMTKFNECMERAISSEDKNCVFFDSVLKIQWKPDDFLDEGHFSLAGGIKFSDSISVLIRNEFDGNDN</sequence>
<evidence type="ECO:0000313" key="4">
    <source>
        <dbReference type="Proteomes" id="UP000233256"/>
    </source>
</evidence>
<dbReference type="Pfam" id="PF13472">
    <property type="entry name" value="Lipase_GDSL_2"/>
    <property type="match status" value="1"/>
</dbReference>
<dbReference type="Proteomes" id="UP000233256">
    <property type="component" value="Unassembled WGS sequence"/>
</dbReference>
<reference evidence="3 4" key="1">
    <citation type="journal article" date="2017" name="ISME J.">
        <title>Potential for microbial H2 and metal transformations associated with novel bacteria and archaea in deep terrestrial subsurface sediments.</title>
        <authorList>
            <person name="Hernsdorf A.W."/>
            <person name="Amano Y."/>
            <person name="Miyakawa K."/>
            <person name="Ise K."/>
            <person name="Suzuki Y."/>
            <person name="Anantharaman K."/>
            <person name="Probst A."/>
            <person name="Burstein D."/>
            <person name="Thomas B.C."/>
            <person name="Banfield J.F."/>
        </authorList>
    </citation>
    <scope>NUCLEOTIDE SEQUENCE [LARGE SCALE GENOMIC DNA]</scope>
    <source>
        <strain evidence="3">HGW-Wallbacteria-1</strain>
    </source>
</reference>
<keyword evidence="1" id="KW-0472">Membrane</keyword>
<name>A0A2N1PP51_9BACT</name>
<evidence type="ECO:0000256" key="1">
    <source>
        <dbReference type="SAM" id="Phobius"/>
    </source>
</evidence>
<feature type="domain" description="SGNH hydrolase-type esterase" evidence="2">
    <location>
        <begin position="102"/>
        <end position="178"/>
    </location>
</feature>
<evidence type="ECO:0000313" key="3">
    <source>
        <dbReference type="EMBL" id="PKK90100.1"/>
    </source>
</evidence>
<proteinExistence type="predicted"/>
<accession>A0A2N1PP51</accession>
<dbReference type="EMBL" id="PGXC01000008">
    <property type="protein sequence ID" value="PKK90100.1"/>
    <property type="molecule type" value="Genomic_DNA"/>
</dbReference>
<comment type="caution">
    <text evidence="3">The sequence shown here is derived from an EMBL/GenBank/DDBJ whole genome shotgun (WGS) entry which is preliminary data.</text>
</comment>
<dbReference type="InterPro" id="IPR013830">
    <property type="entry name" value="SGNH_hydro"/>
</dbReference>
<feature type="transmembrane region" description="Helical" evidence="1">
    <location>
        <begin position="12"/>
        <end position="35"/>
    </location>
</feature>
<keyword evidence="1" id="KW-0812">Transmembrane</keyword>
<dbReference type="AlphaFoldDB" id="A0A2N1PP51"/>
<evidence type="ECO:0000259" key="2">
    <source>
        <dbReference type="Pfam" id="PF13472"/>
    </source>
</evidence>
<dbReference type="Gene3D" id="3.40.50.1110">
    <property type="entry name" value="SGNH hydrolase"/>
    <property type="match status" value="1"/>
</dbReference>
<keyword evidence="1" id="KW-1133">Transmembrane helix</keyword>
<dbReference type="SUPFAM" id="SSF52266">
    <property type="entry name" value="SGNH hydrolase"/>
    <property type="match status" value="1"/>
</dbReference>
<protein>
    <recommendedName>
        <fullName evidence="2">SGNH hydrolase-type esterase domain-containing protein</fullName>
    </recommendedName>
</protein>
<organism evidence="3 4">
    <name type="scientific">Candidatus Wallbacteria bacterium HGW-Wallbacteria-1</name>
    <dbReference type="NCBI Taxonomy" id="2013854"/>
    <lineage>
        <taxon>Bacteria</taxon>
        <taxon>Candidatus Walliibacteriota</taxon>
    </lineage>
</organism>
<dbReference type="InterPro" id="IPR036514">
    <property type="entry name" value="SGNH_hydro_sf"/>
</dbReference>
<gene>
    <name evidence="3" type="ORF">CVV64_11315</name>
</gene>